<dbReference type="EMBL" id="WHJG01000006">
    <property type="protein sequence ID" value="NHZ79378.1"/>
    <property type="molecule type" value="Genomic_DNA"/>
</dbReference>
<sequence length="200" mass="21825">MPFQDLDPPESRLHCDLVAYSPVCAALADDLISCWPNSRTPAALELDGAVLPQWLHSHAVQGWVLLLTAEAADAPVLDFNRWLVARHARTLIVLARPDSLWALRRDDARVSPCVACLCSQGEFLPRHAATPSPSTRDSAQSLSHWIGEQMAENQGGEHCALHPVLAGPDARTCQILQDPLCPGCSMHAVRPNHVYFTADS</sequence>
<comment type="caution">
    <text evidence="1">The sequence shown here is derived from an EMBL/GenBank/DDBJ whole genome shotgun (WGS) entry which is preliminary data.</text>
</comment>
<protein>
    <submittedName>
        <fullName evidence="1">Uncharacterized protein</fullName>
    </submittedName>
</protein>
<name>A0ABX0N4M3_9BURK</name>
<evidence type="ECO:0000313" key="2">
    <source>
        <dbReference type="Proteomes" id="UP000621455"/>
    </source>
</evidence>
<proteinExistence type="predicted"/>
<accession>A0ABX0N4M3</accession>
<dbReference type="Proteomes" id="UP000621455">
    <property type="component" value="Unassembled WGS sequence"/>
</dbReference>
<organism evidence="1 2">
    <name type="scientific">Massilia frigida</name>
    <dbReference type="NCBI Taxonomy" id="2609281"/>
    <lineage>
        <taxon>Bacteria</taxon>
        <taxon>Pseudomonadati</taxon>
        <taxon>Pseudomonadota</taxon>
        <taxon>Betaproteobacteria</taxon>
        <taxon>Burkholderiales</taxon>
        <taxon>Oxalobacteraceae</taxon>
        <taxon>Telluria group</taxon>
        <taxon>Massilia</taxon>
    </lineage>
</organism>
<dbReference type="RefSeq" id="WP_167086319.1">
    <property type="nucleotide sequence ID" value="NZ_WHJG01000006.1"/>
</dbReference>
<keyword evidence="2" id="KW-1185">Reference proteome</keyword>
<gene>
    <name evidence="1" type="ORF">F2P44_08825</name>
</gene>
<reference evidence="1 2" key="1">
    <citation type="submission" date="2019-10" db="EMBL/GenBank/DDBJ databases">
        <title>Taxonomy of Antarctic Massilia spp.: description of Massilia rubra sp. nov., Massilia aquatica sp. nov., Massilia mucilaginosa sp. nov., Massilia frigida sp. nov. isolated from streams, lakes and regoliths.</title>
        <authorList>
            <person name="Holochova P."/>
            <person name="Sedlacek I."/>
            <person name="Kralova S."/>
            <person name="Maslanova I."/>
            <person name="Busse H.-J."/>
            <person name="Stankova E."/>
            <person name="Vrbovska V."/>
            <person name="Kovarovic V."/>
            <person name="Bartak M."/>
            <person name="Svec P."/>
            <person name="Pantucek R."/>
        </authorList>
    </citation>
    <scope>NUCLEOTIDE SEQUENCE [LARGE SCALE GENOMIC DNA]</scope>
    <source>
        <strain evidence="1 2">CCM 8695</strain>
    </source>
</reference>
<evidence type="ECO:0000313" key="1">
    <source>
        <dbReference type="EMBL" id="NHZ79378.1"/>
    </source>
</evidence>